<proteinExistence type="predicted"/>
<comment type="caution">
    <text evidence="1">The sequence shown here is derived from an EMBL/GenBank/DDBJ whole genome shotgun (WGS) entry which is preliminary data.</text>
</comment>
<protein>
    <recommendedName>
        <fullName evidence="3">HEAT repeat domain-containing protein</fullName>
    </recommendedName>
</protein>
<evidence type="ECO:0000313" key="2">
    <source>
        <dbReference type="Proteomes" id="UP001165143"/>
    </source>
</evidence>
<dbReference type="Gene3D" id="1.25.10.10">
    <property type="entry name" value="Leucine-rich Repeat Variant"/>
    <property type="match status" value="1"/>
</dbReference>
<dbReference type="Gene3D" id="1.25.40.20">
    <property type="entry name" value="Ankyrin repeat-containing domain"/>
    <property type="match status" value="1"/>
</dbReference>
<dbReference type="InterPro" id="IPR016024">
    <property type="entry name" value="ARM-type_fold"/>
</dbReference>
<dbReference type="InterPro" id="IPR011989">
    <property type="entry name" value="ARM-like"/>
</dbReference>
<dbReference type="EMBL" id="BSRX01000001">
    <property type="protein sequence ID" value="GLW52212.1"/>
    <property type="molecule type" value="Genomic_DNA"/>
</dbReference>
<dbReference type="InterPro" id="IPR036770">
    <property type="entry name" value="Ankyrin_rpt-contain_sf"/>
</dbReference>
<evidence type="ECO:0008006" key="3">
    <source>
        <dbReference type="Google" id="ProtNLM"/>
    </source>
</evidence>
<evidence type="ECO:0000313" key="1">
    <source>
        <dbReference type="EMBL" id="GLW52212.1"/>
    </source>
</evidence>
<dbReference type="Proteomes" id="UP001165143">
    <property type="component" value="Unassembled WGS sequence"/>
</dbReference>
<reference evidence="1" key="1">
    <citation type="submission" date="2023-02" db="EMBL/GenBank/DDBJ databases">
        <title>Kitasatospora phosalacinea NBRC 14362.</title>
        <authorList>
            <person name="Ichikawa N."/>
            <person name="Sato H."/>
            <person name="Tonouchi N."/>
        </authorList>
    </citation>
    <scope>NUCLEOTIDE SEQUENCE</scope>
    <source>
        <strain evidence="1">NBRC 14362</strain>
    </source>
</reference>
<dbReference type="OrthoDB" id="3871726at2"/>
<accession>A0A9W6ULI8</accession>
<name>A0A9W6ULI8_9ACTN</name>
<dbReference type="RefSeq" id="WP_158715106.1">
    <property type="nucleotide sequence ID" value="NZ_BSRX01000001.1"/>
</dbReference>
<organism evidence="1 2">
    <name type="scientific">Kitasatospora phosalacinea</name>
    <dbReference type="NCBI Taxonomy" id="2065"/>
    <lineage>
        <taxon>Bacteria</taxon>
        <taxon>Bacillati</taxon>
        <taxon>Actinomycetota</taxon>
        <taxon>Actinomycetes</taxon>
        <taxon>Kitasatosporales</taxon>
        <taxon>Streptomycetaceae</taxon>
        <taxon>Kitasatospora</taxon>
    </lineage>
</organism>
<gene>
    <name evidence="1" type="ORF">Kpho01_02230</name>
</gene>
<dbReference type="AlphaFoldDB" id="A0A9W6ULI8"/>
<sequence length="373" mass="39883">MDTCPLTAAIARGDEYLFLTLLAEVPDAELSGPTGTALLETVARTGWVASMSELVAMRGVDALLPWAGGVDPVEWAVRRGRVDFLRELLHGIEDPTPPDSPHRRALRIAEEAIAADPGAPVSWRGVVTAMERELGVHRAPEVLMARALVRAAPGSGDWDESVSALAGRADLALFRWACDRVSDAPSVAQRRFALDVLHLLGRCPPDDPFEDRTPFTAADARAFLRPLLETEDDPYALRSLLNALAAHGWDDAPTALRHAGHPDPAVRLAAVRVPWQAVADGTDHPGPGTPEVRAVLTGLLADPDTSVRARAAGTLALYGDPRGRAALDGIRCGLVDGGGWEVRDVLYRVRTYAPPPVGAAGRGRRGLTRGQLR</sequence>
<dbReference type="SUPFAM" id="SSF48371">
    <property type="entry name" value="ARM repeat"/>
    <property type="match status" value="1"/>
</dbReference>